<feature type="region of interest" description="Disordered" evidence="3">
    <location>
        <begin position="120"/>
        <end position="143"/>
    </location>
</feature>
<dbReference type="FunCoup" id="A0A1U8A133">
    <property type="interactions" value="78"/>
</dbReference>
<feature type="coiled-coil region" evidence="2">
    <location>
        <begin position="1325"/>
        <end position="1364"/>
    </location>
</feature>
<dbReference type="GO" id="GO:0031982">
    <property type="term" value="C:vesicle"/>
    <property type="evidence" value="ECO:0000318"/>
    <property type="project" value="GO_Central"/>
</dbReference>
<dbReference type="SUPFAM" id="SSF46565">
    <property type="entry name" value="Chaperone J-domain"/>
    <property type="match status" value="1"/>
</dbReference>
<dbReference type="GO" id="GO:0072318">
    <property type="term" value="P:clathrin coat disassembly"/>
    <property type="evidence" value="ECO:0000318"/>
    <property type="project" value="GO_Central"/>
</dbReference>
<dbReference type="KEGG" id="nnu:104595652"/>
<feature type="coiled-coil region" evidence="2">
    <location>
        <begin position="352"/>
        <end position="383"/>
    </location>
</feature>
<feature type="region of interest" description="Disordered" evidence="3">
    <location>
        <begin position="899"/>
        <end position="944"/>
    </location>
</feature>
<feature type="region of interest" description="Disordered" evidence="3">
    <location>
        <begin position="460"/>
        <end position="484"/>
    </location>
</feature>
<dbReference type="PANTHER" id="PTHR23172:SF87">
    <property type="entry name" value="CHAPERONE DNAJ-DOMAIN SUPERFAMILY PROTEIN"/>
    <property type="match status" value="1"/>
</dbReference>
<dbReference type="PANTHER" id="PTHR23172">
    <property type="entry name" value="AUXILIN/CYCLIN G-ASSOCIATED KINASE-RELATED"/>
    <property type="match status" value="1"/>
</dbReference>
<dbReference type="Proteomes" id="UP000189703">
    <property type="component" value="Unplaced"/>
</dbReference>
<name>A0A1U8A133_NELNU</name>
<sequence length="1464" mass="168439">MEDSSHSHSLHGSQASATLAKKVSNGNGFTSTTVYNDVFGGPPKFGVPTFSSRIEDYNEVFRNFRTSRGSSIPILDLPVVNGADVSFDVPVSKFDYAEIFGGFDVVDFADSYEELFAEPKEAASDEAWTPAETGSLSEGSNGDIACSEKDQLLSNAASDHSVNGVKQCNISHNKANQRNEDGTNGTTHVNQHQAVPAFTSVVDESAHLRGAEGEKLPTQVTDDISFDVDPSVGIMEGQNIRITTSHSTTHCTASKTNLNDFRTRQGSGRNESNPKEVFLTVSEISLKTQPSPVPPPVRQPPKLAIKQGDAIGLMPSNANSSKNCGHEGAAGNISPPFFDVEVDASSAAAASAAAMKEAMEKAQARLKSAKESMERKRDGLQGRMKLGLKDDLKNKEKREGKAAHEVHIFKEERTHETCEREGTGTKDISREEGQKAMGANQVAPDLEKCGKCLDLAKESLEQNHMKGSKSVQQSRSQEDGAGEWKAERQFYELIKTDNKLRVAPETAMEAQEREQGDRKLKTTKEPCRWNGYEKHLKEAYKVHGHEQEESNKKLKQTLEREEHERKLKEANEKEENEKRPKEVCVIEEDKRRLKEACEQVKNEKRLKETFERKENARRLKETHEREENEKELKEAFEREEKEKRLKEACEREEHERKLKEALEREENERRLKEAHEIEENEKRLKEACGKEQNERRLKEAQEREENERILKEAYERKEKERRLKEAYESEENEKRLREAREREEKERRLKDAHEREENERRLREAHEREENEKRLRETLEREENEKKLREAHVREENERRMKEACEREEKERGLKEAHEREEKDKRSKEAYEKKEHERKLKEAQDKEESEKRLKEVGEQEEIENRLKKGFKREENEKRQREACDMEETEKNLIECHEWEENEKRPREGCEQEENLNNQKVPPEQVENGKKLKAGQETHEHKEEINLKATNETCIQNDHENLESIQETCKHEITGKLKAVQEEVMENFGKNVDGLAEEKEWRAANVMNEQDGNMRFKGAHSIAHEYDANENKMKNVTETLPLDDNQKKLGESDIDGCQDQSFKNNKTYQVGCVQENLEGKVRVPQIIHEWEEKGRNALEEKGNMPKVSQEFNTSYNAGRKKNYSDTIVTEVKEKEEMQREKDQEKERLRKIEEEREREREREKDRMAVERATREARERAFADARERAERAAVERATAEARQRAMAEARERLEKASAEAREKSLAEKASIEAKLRAERAAVERATAEARERAVEKAALEARERVERSSAEKSSTTPRDGGLKQSTSDLQNPQFQSSGSYGGSRYPNSSNYSASYAAEKLQGAEVESAQRCKARLQRHQRTVERVAKALAEKNMRDLLAHREQAERHRLAESLDADVKRWSSGKEGNLRALLSTLQYILGPDSGWQPIPLTEVITAAAVKKAYRKATLCVHPDKLQQRGASIQQKYICEKVFDLLKDAWNKFNSEER</sequence>
<keyword evidence="1 2" id="KW-0175">Coiled coil</keyword>
<feature type="region of interest" description="Disordered" evidence="3">
    <location>
        <begin position="506"/>
        <end position="526"/>
    </location>
</feature>
<protein>
    <submittedName>
        <fullName evidence="5">Auxilin-like protein 1</fullName>
    </submittedName>
</protein>
<proteinExistence type="predicted"/>
<dbReference type="GeneID" id="104595652"/>
<feature type="compositionally biased region" description="Basic and acidic residues" evidence="3">
    <location>
        <begin position="899"/>
        <end position="909"/>
    </location>
</feature>
<accession>A0A1U8A133</accession>
<dbReference type="RefSeq" id="XP_010254781.1">
    <property type="nucleotide sequence ID" value="XM_010256479.2"/>
</dbReference>
<evidence type="ECO:0000313" key="4">
    <source>
        <dbReference type="Proteomes" id="UP000189703"/>
    </source>
</evidence>
<feature type="compositionally biased region" description="Polar residues" evidence="3">
    <location>
        <begin position="1280"/>
        <end position="1295"/>
    </location>
</feature>
<dbReference type="OrthoDB" id="1717591at2759"/>
<dbReference type="OMA" id="DSGWHPI"/>
<dbReference type="PROSITE" id="PS50076">
    <property type="entry name" value="DNAJ_2"/>
    <property type="match status" value="1"/>
</dbReference>
<feature type="region of interest" description="Disordered" evidence="3">
    <location>
        <begin position="1132"/>
        <end position="1302"/>
    </location>
</feature>
<evidence type="ECO:0000256" key="3">
    <source>
        <dbReference type="SAM" id="MobiDB-lite"/>
    </source>
</evidence>
<dbReference type="FunFam" id="1.10.287.110:FF:000009">
    <property type="entry name" value="Auxilin-related protein 1"/>
    <property type="match status" value="1"/>
</dbReference>
<dbReference type="InterPro" id="IPR036869">
    <property type="entry name" value="J_dom_sf"/>
</dbReference>
<dbReference type="InterPro" id="IPR001623">
    <property type="entry name" value="DnaJ_domain"/>
</dbReference>
<feature type="compositionally biased region" description="Basic and acidic residues" evidence="3">
    <location>
        <begin position="1132"/>
        <end position="1267"/>
    </location>
</feature>
<evidence type="ECO:0000256" key="2">
    <source>
        <dbReference type="SAM" id="Coils"/>
    </source>
</evidence>
<dbReference type="GO" id="GO:0072583">
    <property type="term" value="P:clathrin-dependent endocytosis"/>
    <property type="evidence" value="ECO:0000318"/>
    <property type="project" value="GO_Central"/>
</dbReference>
<reference evidence="5" key="1">
    <citation type="submission" date="2025-08" db="UniProtKB">
        <authorList>
            <consortium name="RefSeq"/>
        </authorList>
    </citation>
    <scope>IDENTIFICATION</scope>
</reference>
<dbReference type="GO" id="GO:0030276">
    <property type="term" value="F:clathrin binding"/>
    <property type="evidence" value="ECO:0000318"/>
    <property type="project" value="GO_Central"/>
</dbReference>
<dbReference type="STRING" id="4432.A0A1U8A133"/>
<feature type="region of interest" description="Disordered" evidence="3">
    <location>
        <begin position="395"/>
        <end position="442"/>
    </location>
</feature>
<organism evidence="4 5">
    <name type="scientific">Nelumbo nucifera</name>
    <name type="common">Sacred lotus</name>
    <dbReference type="NCBI Taxonomy" id="4432"/>
    <lineage>
        <taxon>Eukaryota</taxon>
        <taxon>Viridiplantae</taxon>
        <taxon>Streptophyta</taxon>
        <taxon>Embryophyta</taxon>
        <taxon>Tracheophyta</taxon>
        <taxon>Spermatophyta</taxon>
        <taxon>Magnoliopsida</taxon>
        <taxon>Proteales</taxon>
        <taxon>Nelumbonaceae</taxon>
        <taxon>Nelumbo</taxon>
    </lineage>
</organism>
<evidence type="ECO:0000313" key="5">
    <source>
        <dbReference type="RefSeq" id="XP_010254781.1"/>
    </source>
</evidence>
<dbReference type="eggNOG" id="KOG0431">
    <property type="taxonomic scope" value="Eukaryota"/>
</dbReference>
<dbReference type="GO" id="GO:0005737">
    <property type="term" value="C:cytoplasm"/>
    <property type="evidence" value="ECO:0000318"/>
    <property type="project" value="GO_Central"/>
</dbReference>
<keyword evidence="4" id="KW-1185">Reference proteome</keyword>
<dbReference type="Gene3D" id="1.10.287.110">
    <property type="entry name" value="DnaJ domain"/>
    <property type="match status" value="1"/>
</dbReference>
<feature type="compositionally biased region" description="Basic and acidic residues" evidence="3">
    <location>
        <begin position="926"/>
        <end position="944"/>
    </location>
</feature>
<gene>
    <name evidence="5" type="primary">LOC104595652</name>
</gene>
<feature type="compositionally biased region" description="Basic and acidic residues" evidence="3">
    <location>
        <begin position="395"/>
        <end position="434"/>
    </location>
</feature>
<evidence type="ECO:0000256" key="1">
    <source>
        <dbReference type="ARBA" id="ARBA00023054"/>
    </source>
</evidence>
<feature type="region of interest" description="Disordered" evidence="3">
    <location>
        <begin position="542"/>
        <end position="581"/>
    </location>
</feature>
<feature type="region of interest" description="Disordered" evidence="3">
    <location>
        <begin position="613"/>
        <end position="862"/>
    </location>
</feature>
<feature type="compositionally biased region" description="Basic and acidic residues" evidence="3">
    <location>
        <begin position="510"/>
        <end position="526"/>
    </location>
</feature>